<name>A0A4V3WM04_CAMSN</name>
<evidence type="ECO:0000256" key="2">
    <source>
        <dbReference type="ARBA" id="ARBA00022614"/>
    </source>
</evidence>
<comment type="caution">
    <text evidence="10">The sequence shown here is derived from an EMBL/GenBank/DDBJ whole genome shotgun (WGS) entry which is preliminary data.</text>
</comment>
<comment type="subcellular location">
    <subcellularLocation>
        <location evidence="1">Membrane</location>
        <topology evidence="1">Single-pass membrane protein</topology>
    </subcellularLocation>
</comment>
<evidence type="ECO:0000256" key="5">
    <source>
        <dbReference type="ARBA" id="ARBA00022737"/>
    </source>
</evidence>
<evidence type="ECO:0000256" key="7">
    <source>
        <dbReference type="ARBA" id="ARBA00023136"/>
    </source>
</evidence>
<evidence type="ECO:0000256" key="9">
    <source>
        <dbReference type="ARBA" id="ARBA00023180"/>
    </source>
</evidence>
<keyword evidence="5" id="KW-0677">Repeat</keyword>
<dbReference type="AlphaFoldDB" id="A0A4V3WM04"/>
<dbReference type="PANTHER" id="PTHR47986:SF1">
    <property type="entry name" value="OS04G0685900 PROTEIN"/>
    <property type="match status" value="1"/>
</dbReference>
<dbReference type="PANTHER" id="PTHR47986">
    <property type="entry name" value="OSJNBA0070M12.3 PROTEIN"/>
    <property type="match status" value="1"/>
</dbReference>
<dbReference type="EMBL" id="SDRB02010388">
    <property type="protein sequence ID" value="THG06807.1"/>
    <property type="molecule type" value="Genomic_DNA"/>
</dbReference>
<organism evidence="10 11">
    <name type="scientific">Camellia sinensis var. sinensis</name>
    <name type="common">China tea</name>
    <dbReference type="NCBI Taxonomy" id="542762"/>
    <lineage>
        <taxon>Eukaryota</taxon>
        <taxon>Viridiplantae</taxon>
        <taxon>Streptophyta</taxon>
        <taxon>Embryophyta</taxon>
        <taxon>Tracheophyta</taxon>
        <taxon>Spermatophyta</taxon>
        <taxon>Magnoliopsida</taxon>
        <taxon>eudicotyledons</taxon>
        <taxon>Gunneridae</taxon>
        <taxon>Pentapetalae</taxon>
        <taxon>asterids</taxon>
        <taxon>Ericales</taxon>
        <taxon>Theaceae</taxon>
        <taxon>Camellia</taxon>
    </lineage>
</organism>
<gene>
    <name evidence="10" type="ORF">TEA_001956</name>
</gene>
<accession>A0A4V3WM04</accession>
<keyword evidence="9" id="KW-0325">Glycoprotein</keyword>
<sequence>MLEVGACLSAADFGIVVTQGSIWGHIICLVYQKAVVDLVWFFLTVAHSAALDEDRSEENRYLAKWFWTIKSNREKLFAAIDPALAANEEIFDSICIIAELAGHCTARDPNHRPNTGYAVNVLAPLVENWKPFAGEREKEYFGIVYDLPLPELLKGWQEAKTKDFTGASQNDSK</sequence>
<keyword evidence="6" id="KW-1133">Transmembrane helix</keyword>
<keyword evidence="7" id="KW-0472">Membrane</keyword>
<evidence type="ECO:0000256" key="6">
    <source>
        <dbReference type="ARBA" id="ARBA00022989"/>
    </source>
</evidence>
<proteinExistence type="predicted"/>
<dbReference type="GO" id="GO:0016020">
    <property type="term" value="C:membrane"/>
    <property type="evidence" value="ECO:0007669"/>
    <property type="project" value="UniProtKB-SubCell"/>
</dbReference>
<dbReference type="Proteomes" id="UP000306102">
    <property type="component" value="Unassembled WGS sequence"/>
</dbReference>
<dbReference type="STRING" id="542762.A0A4V3WM04"/>
<keyword evidence="4" id="KW-0732">Signal</keyword>
<evidence type="ECO:0000256" key="8">
    <source>
        <dbReference type="ARBA" id="ARBA00023170"/>
    </source>
</evidence>
<keyword evidence="8" id="KW-0675">Receptor</keyword>
<keyword evidence="11" id="KW-1185">Reference proteome</keyword>
<evidence type="ECO:0000256" key="1">
    <source>
        <dbReference type="ARBA" id="ARBA00004167"/>
    </source>
</evidence>
<keyword evidence="2" id="KW-0433">Leucine-rich repeat</keyword>
<evidence type="ECO:0000313" key="10">
    <source>
        <dbReference type="EMBL" id="THG06807.1"/>
    </source>
</evidence>
<protein>
    <recommendedName>
        <fullName evidence="12">Serine-threonine/tyrosine-protein kinase catalytic domain-containing protein</fullName>
    </recommendedName>
</protein>
<evidence type="ECO:0000256" key="3">
    <source>
        <dbReference type="ARBA" id="ARBA00022692"/>
    </source>
</evidence>
<keyword evidence="3" id="KW-0812">Transmembrane</keyword>
<evidence type="ECO:0000256" key="4">
    <source>
        <dbReference type="ARBA" id="ARBA00022729"/>
    </source>
</evidence>
<dbReference type="InterPro" id="IPR052422">
    <property type="entry name" value="Auxin_Ser/Thr_Kinase"/>
</dbReference>
<reference evidence="10 11" key="1">
    <citation type="journal article" date="2018" name="Proc. Natl. Acad. Sci. U.S.A.">
        <title>Draft genome sequence of Camellia sinensis var. sinensis provides insights into the evolution of the tea genome and tea quality.</title>
        <authorList>
            <person name="Wei C."/>
            <person name="Yang H."/>
            <person name="Wang S."/>
            <person name="Zhao J."/>
            <person name="Liu C."/>
            <person name="Gao L."/>
            <person name="Xia E."/>
            <person name="Lu Y."/>
            <person name="Tai Y."/>
            <person name="She G."/>
            <person name="Sun J."/>
            <person name="Cao H."/>
            <person name="Tong W."/>
            <person name="Gao Q."/>
            <person name="Li Y."/>
            <person name="Deng W."/>
            <person name="Jiang X."/>
            <person name="Wang W."/>
            <person name="Chen Q."/>
            <person name="Zhang S."/>
            <person name="Li H."/>
            <person name="Wu J."/>
            <person name="Wang P."/>
            <person name="Li P."/>
            <person name="Shi C."/>
            <person name="Zheng F."/>
            <person name="Jian J."/>
            <person name="Huang B."/>
            <person name="Shan D."/>
            <person name="Shi M."/>
            <person name="Fang C."/>
            <person name="Yue Y."/>
            <person name="Li F."/>
            <person name="Li D."/>
            <person name="Wei S."/>
            <person name="Han B."/>
            <person name="Jiang C."/>
            <person name="Yin Y."/>
            <person name="Xia T."/>
            <person name="Zhang Z."/>
            <person name="Bennetzen J.L."/>
            <person name="Zhao S."/>
            <person name="Wan X."/>
        </authorList>
    </citation>
    <scope>NUCLEOTIDE SEQUENCE [LARGE SCALE GENOMIC DNA]</scope>
    <source>
        <strain evidence="11">cv. Shuchazao</strain>
        <tissue evidence="10">Leaf</tissue>
    </source>
</reference>
<evidence type="ECO:0000313" key="11">
    <source>
        <dbReference type="Proteomes" id="UP000306102"/>
    </source>
</evidence>
<evidence type="ECO:0008006" key="12">
    <source>
        <dbReference type="Google" id="ProtNLM"/>
    </source>
</evidence>